<dbReference type="Pfam" id="PF16670">
    <property type="entry name" value="PI-PLC-C1"/>
    <property type="match status" value="1"/>
</dbReference>
<dbReference type="Proteomes" id="UP000712673">
    <property type="component" value="Unassembled WGS sequence"/>
</dbReference>
<sequence length="546" mass="60538">MHNAFFHGVPQGTVGGEPFADGPKQHILDSLYIDRARGLEFDLHVDRTPGNEGWKVYHTDREEYSLCVRFEECLKIVRAWHFGNPLHDVFFLHLEAKQIIPNGFPFYGEQFFTWDDPSSPLTPEGLDALLSQYVRHDAHDLLFGPSDYYAWCERTRLPVLYPDPTTRPTLDPDDLRTTVSTCGGWPTMEELRGKFIVTLHGSHIDNESYVHDYSHRDGRVIRNMRIFPMASVLGTAALGDPCPVGGVCNWEPHSIFADIVLPLDAVNFGGAPFFNNPTSHIRDFIGLGGIIRSGDAQNRAAMANAIDNIQGIPQMHGNNILATDAPRSYPVNFDKASLTVPSPMGPLNWSSGCLFQETGSSTFIDTCHPDDLKEPNAGIALSVQGTGGGIEKLMLATSDSHLLYLYIDRLPVNADLRAFVSTRTESHRGGSSGGRTHNEKDYEATFTGNWGCLMARHSPESDAPYFALCRHRHRNSRDSDTEGAWVLWRTTPGARRPCRPTTTPRLPRISPALQNSKITSGSGITMMAVALKPLSDRPTTRSRSLA</sequence>
<accession>A0A937W425</accession>
<protein>
    <submittedName>
        <fullName evidence="1">Uncharacterized protein</fullName>
    </submittedName>
</protein>
<dbReference type="InterPro" id="IPR017946">
    <property type="entry name" value="PLC-like_Pdiesterase_TIM-brl"/>
</dbReference>
<dbReference type="GO" id="GO:0008081">
    <property type="term" value="F:phosphoric diester hydrolase activity"/>
    <property type="evidence" value="ECO:0007669"/>
    <property type="project" value="InterPro"/>
</dbReference>
<dbReference type="SUPFAM" id="SSF51695">
    <property type="entry name" value="PLC-like phosphodiesterases"/>
    <property type="match status" value="1"/>
</dbReference>
<evidence type="ECO:0000313" key="1">
    <source>
        <dbReference type="EMBL" id="MBM3224827.1"/>
    </source>
</evidence>
<reference evidence="1" key="1">
    <citation type="submission" date="2019-03" db="EMBL/GenBank/DDBJ databases">
        <title>Lake Tanganyika Metagenome-Assembled Genomes (MAGs).</title>
        <authorList>
            <person name="Tran P."/>
        </authorList>
    </citation>
    <scope>NUCLEOTIDE SEQUENCE</scope>
    <source>
        <strain evidence="1">K_DeepCast_65m_m2_066</strain>
    </source>
</reference>
<proteinExistence type="predicted"/>
<name>A0A937W425_UNCTE</name>
<organism evidence="1 2">
    <name type="scientific">Tectimicrobiota bacterium</name>
    <dbReference type="NCBI Taxonomy" id="2528274"/>
    <lineage>
        <taxon>Bacteria</taxon>
        <taxon>Pseudomonadati</taxon>
        <taxon>Nitrospinota/Tectimicrobiota group</taxon>
        <taxon>Candidatus Tectimicrobiota</taxon>
    </lineage>
</organism>
<dbReference type="AlphaFoldDB" id="A0A937W425"/>
<dbReference type="InterPro" id="IPR032075">
    <property type="entry name" value="PI-PLC-C1"/>
</dbReference>
<evidence type="ECO:0000313" key="2">
    <source>
        <dbReference type="Proteomes" id="UP000712673"/>
    </source>
</evidence>
<dbReference type="GO" id="GO:0006629">
    <property type="term" value="P:lipid metabolic process"/>
    <property type="evidence" value="ECO:0007669"/>
    <property type="project" value="InterPro"/>
</dbReference>
<dbReference type="Gene3D" id="3.20.20.190">
    <property type="entry name" value="Phosphatidylinositol (PI) phosphodiesterase"/>
    <property type="match status" value="1"/>
</dbReference>
<comment type="caution">
    <text evidence="1">The sequence shown here is derived from an EMBL/GenBank/DDBJ whole genome shotgun (WGS) entry which is preliminary data.</text>
</comment>
<gene>
    <name evidence="1" type="ORF">FJZ47_13620</name>
</gene>
<dbReference type="EMBL" id="VGLS01000414">
    <property type="protein sequence ID" value="MBM3224827.1"/>
    <property type="molecule type" value="Genomic_DNA"/>
</dbReference>